<organism evidence="1 2">
    <name type="scientific">Cirrhinus mrigala</name>
    <name type="common">Mrigala</name>
    <dbReference type="NCBI Taxonomy" id="683832"/>
    <lineage>
        <taxon>Eukaryota</taxon>
        <taxon>Metazoa</taxon>
        <taxon>Chordata</taxon>
        <taxon>Craniata</taxon>
        <taxon>Vertebrata</taxon>
        <taxon>Euteleostomi</taxon>
        <taxon>Actinopterygii</taxon>
        <taxon>Neopterygii</taxon>
        <taxon>Teleostei</taxon>
        <taxon>Ostariophysi</taxon>
        <taxon>Cypriniformes</taxon>
        <taxon>Cyprinidae</taxon>
        <taxon>Labeoninae</taxon>
        <taxon>Labeonini</taxon>
        <taxon>Cirrhinus</taxon>
    </lineage>
</organism>
<sequence length="51" mass="5502">STTTQAVNSATRVLKHIDPVIIGPPLTTERYSKRMPRSVSACRIPHAGATD</sequence>
<proteinExistence type="predicted"/>
<dbReference type="AlphaFoldDB" id="A0ABD0MCS2"/>
<evidence type="ECO:0000313" key="1">
    <source>
        <dbReference type="EMBL" id="KAL0147529.1"/>
    </source>
</evidence>
<comment type="caution">
    <text evidence="1">The sequence shown here is derived from an EMBL/GenBank/DDBJ whole genome shotgun (WGS) entry which is preliminary data.</text>
</comment>
<protein>
    <submittedName>
        <fullName evidence="1">Uncharacterized protein</fullName>
    </submittedName>
</protein>
<reference evidence="1 2" key="1">
    <citation type="submission" date="2024-05" db="EMBL/GenBank/DDBJ databases">
        <title>Genome sequencing and assembly of Indian major carp, Cirrhinus mrigala (Hamilton, 1822).</title>
        <authorList>
            <person name="Mohindra V."/>
            <person name="Chowdhury L.M."/>
            <person name="Lal K."/>
            <person name="Jena J.K."/>
        </authorList>
    </citation>
    <scope>NUCLEOTIDE SEQUENCE [LARGE SCALE GENOMIC DNA]</scope>
    <source>
        <strain evidence="1">CM1030</strain>
        <tissue evidence="1">Blood</tissue>
    </source>
</reference>
<feature type="non-terminal residue" evidence="1">
    <location>
        <position position="51"/>
    </location>
</feature>
<evidence type="ECO:0000313" key="2">
    <source>
        <dbReference type="Proteomes" id="UP001529510"/>
    </source>
</evidence>
<dbReference type="EMBL" id="JAMKFB020000740">
    <property type="protein sequence ID" value="KAL0147529.1"/>
    <property type="molecule type" value="Genomic_DNA"/>
</dbReference>
<feature type="non-terminal residue" evidence="1">
    <location>
        <position position="1"/>
    </location>
</feature>
<name>A0ABD0MCS2_CIRMR</name>
<accession>A0ABD0MCS2</accession>
<gene>
    <name evidence="1" type="ORF">M9458_057157</name>
</gene>
<dbReference type="Proteomes" id="UP001529510">
    <property type="component" value="Unassembled WGS sequence"/>
</dbReference>
<keyword evidence="2" id="KW-1185">Reference proteome</keyword>